<name>A0A0Q4BAI4_9BACT</name>
<dbReference type="PATRIC" id="fig|1702214.3.peg.736"/>
<keyword evidence="1" id="KW-0812">Transmembrane</keyword>
<proteinExistence type="predicted"/>
<feature type="transmembrane region" description="Helical" evidence="1">
    <location>
        <begin position="12"/>
        <end position="31"/>
    </location>
</feature>
<evidence type="ECO:0000256" key="1">
    <source>
        <dbReference type="SAM" id="Phobius"/>
    </source>
</evidence>
<keyword evidence="3" id="KW-1185">Reference proteome</keyword>
<dbReference type="Proteomes" id="UP000054172">
    <property type="component" value="Unassembled WGS sequence"/>
</dbReference>
<accession>A0A0Q4BAI4</accession>
<sequence>MGDAMEVPNRWPFGLCVLAVVCCTFGSMVGCKDRGDMEGSFNIRRPWVVHDVSLRGVVDPLSSRLGWVYDFTGGQRCQLFAPDGHPVEALPYSFSADSLVLRIGGVRYTVYTAWGNELVFGRIEGDVDQGTYHCVPK</sequence>
<reference evidence="2" key="1">
    <citation type="submission" date="2015-08" db="EMBL/GenBank/DDBJ databases">
        <title>Candidatus Bacteriodes Periocalifornicus.</title>
        <authorList>
            <person name="McLean J.S."/>
            <person name="Kelley S."/>
        </authorList>
    </citation>
    <scope>NUCLEOTIDE SEQUENCE [LARGE SCALE GENOMIC DNA]</scope>
    <source>
        <strain evidence="2">12B</strain>
    </source>
</reference>
<evidence type="ECO:0000313" key="2">
    <source>
        <dbReference type="EMBL" id="KQM09297.1"/>
    </source>
</evidence>
<dbReference type="AlphaFoldDB" id="A0A0Q4BAI4"/>
<dbReference type="EMBL" id="LIIK01000008">
    <property type="protein sequence ID" value="KQM09297.1"/>
    <property type="molecule type" value="Genomic_DNA"/>
</dbReference>
<comment type="caution">
    <text evidence="2">The sequence shown here is derived from an EMBL/GenBank/DDBJ whole genome shotgun (WGS) entry which is preliminary data.</text>
</comment>
<protein>
    <submittedName>
        <fullName evidence="2">Uncharacterized protein</fullName>
    </submittedName>
</protein>
<gene>
    <name evidence="2" type="ORF">AL399_02725</name>
</gene>
<evidence type="ECO:0000313" key="3">
    <source>
        <dbReference type="Proteomes" id="UP000054172"/>
    </source>
</evidence>
<organism evidence="2 3">
    <name type="scientific">Candidatus [Bacteroides] periocalifornicus</name>
    <dbReference type="NCBI Taxonomy" id="1702214"/>
    <lineage>
        <taxon>Bacteria</taxon>
        <taxon>Pseudomonadati</taxon>
        <taxon>Bacteroidota</taxon>
    </lineage>
</organism>
<keyword evidence="1" id="KW-1133">Transmembrane helix</keyword>
<keyword evidence="1" id="KW-0472">Membrane</keyword>